<reference evidence="2" key="1">
    <citation type="submission" date="2015-12" db="EMBL/GenBank/DDBJ databases">
        <title>Gene expression during late stages of embryo sac development: a critical building block for successful pollen-pistil interactions.</title>
        <authorList>
            <person name="Liu Y."/>
            <person name="Joly V."/>
            <person name="Sabar M."/>
            <person name="Matton D.P."/>
        </authorList>
    </citation>
    <scope>NUCLEOTIDE SEQUENCE</scope>
</reference>
<organism evidence="2">
    <name type="scientific">Solanum chacoense</name>
    <name type="common">Chaco potato</name>
    <dbReference type="NCBI Taxonomy" id="4108"/>
    <lineage>
        <taxon>Eukaryota</taxon>
        <taxon>Viridiplantae</taxon>
        <taxon>Streptophyta</taxon>
        <taxon>Embryophyta</taxon>
        <taxon>Tracheophyta</taxon>
        <taxon>Spermatophyta</taxon>
        <taxon>Magnoliopsida</taxon>
        <taxon>eudicotyledons</taxon>
        <taxon>Gunneridae</taxon>
        <taxon>Pentapetalae</taxon>
        <taxon>asterids</taxon>
        <taxon>lamiids</taxon>
        <taxon>Solanales</taxon>
        <taxon>Solanaceae</taxon>
        <taxon>Solanoideae</taxon>
        <taxon>Solaneae</taxon>
        <taxon>Solanum</taxon>
    </lineage>
</organism>
<evidence type="ECO:0000259" key="1">
    <source>
        <dbReference type="Pfam" id="PF25597"/>
    </source>
</evidence>
<accession>A0A0V0GU37</accession>
<sequence>MDSLDVIRFTSIVIGYNVFSKAYKVYEPQMKKIVVSRDVHFIEDQQWNWEKPKNNPPVDSLLDPKDLVDDPPVRGMRLISNIYQRYNTAICEPASYEEAERMPNGWQQ</sequence>
<dbReference type="EMBL" id="GEDG01031774">
    <property type="protein sequence ID" value="JAP11191.1"/>
    <property type="molecule type" value="Transcribed_RNA"/>
</dbReference>
<dbReference type="Pfam" id="PF25597">
    <property type="entry name" value="SH3_retrovirus"/>
    <property type="match status" value="1"/>
</dbReference>
<dbReference type="AlphaFoldDB" id="A0A0V0GU37"/>
<feature type="domain" description="Retroviral polymerase SH3-like" evidence="1">
    <location>
        <begin position="12"/>
        <end position="54"/>
    </location>
</feature>
<name>A0A0V0GU37_SOLCH</name>
<dbReference type="InterPro" id="IPR057670">
    <property type="entry name" value="SH3_retrovirus"/>
</dbReference>
<evidence type="ECO:0000313" key="2">
    <source>
        <dbReference type="EMBL" id="JAP11191.1"/>
    </source>
</evidence>
<proteinExistence type="predicted"/>
<protein>
    <submittedName>
        <fullName evidence="2">Putative ovule protein</fullName>
    </submittedName>
</protein>